<feature type="compositionally biased region" description="Polar residues" evidence="1">
    <location>
        <begin position="248"/>
        <end position="281"/>
    </location>
</feature>
<reference evidence="2" key="1">
    <citation type="submission" date="2020-08" db="EMBL/GenBank/DDBJ databases">
        <title>Multicomponent nature underlies the extraordinary mechanical properties of spider dragline silk.</title>
        <authorList>
            <person name="Kono N."/>
            <person name="Nakamura H."/>
            <person name="Mori M."/>
            <person name="Yoshida Y."/>
            <person name="Ohtoshi R."/>
            <person name="Malay A.D."/>
            <person name="Moran D.A.P."/>
            <person name="Tomita M."/>
            <person name="Numata K."/>
            <person name="Arakawa K."/>
        </authorList>
    </citation>
    <scope>NUCLEOTIDE SEQUENCE</scope>
</reference>
<accession>A0A8X6MUI3</accession>
<name>A0A8X6MUI3_NEPPI</name>
<dbReference type="EMBL" id="BMAW01062305">
    <property type="protein sequence ID" value="GFT35348.1"/>
    <property type="molecule type" value="Genomic_DNA"/>
</dbReference>
<dbReference type="EMBL" id="BMAW01097240">
    <property type="protein sequence ID" value="GFS78680.1"/>
    <property type="molecule type" value="Genomic_DNA"/>
</dbReference>
<feature type="compositionally biased region" description="Polar residues" evidence="1">
    <location>
        <begin position="64"/>
        <end position="74"/>
    </location>
</feature>
<feature type="compositionally biased region" description="Basic and acidic residues" evidence="1">
    <location>
        <begin position="298"/>
        <end position="327"/>
    </location>
</feature>
<dbReference type="AlphaFoldDB" id="A0A8X6MUI3"/>
<protein>
    <submittedName>
        <fullName evidence="2">Uncharacterized protein</fullName>
    </submittedName>
</protein>
<gene>
    <name evidence="2" type="primary">AVEN_2245_1</name>
    <name evidence="4" type="ORF">NPIL_151161</name>
    <name evidence="5" type="ORF">NPIL_571401</name>
    <name evidence="3" type="ORF">NPIL_573931</name>
    <name evidence="2" type="ORF">NPIL_83441</name>
</gene>
<evidence type="ECO:0000313" key="5">
    <source>
        <dbReference type="EMBL" id="GFU03124.1"/>
    </source>
</evidence>
<sequence length="327" mass="37016">MNTVCPGFMPHHVKPNRCRRCFKDIHDHSTNNEVSTSFTLPLPRRRRESVAVTESPKTEEAAASDQSASFTITETTSLGRRTRQRSSSTSSWFQEKKVNEEQKEKIDSLFRNADDSKASYKSTVISYDDTDDKNVDAVAVIRLPDLKSRRRTAEDNTEASISNRTSDTKLSSYANNRSTPSDSLKSNSETLSSKRFELRSRSARESASKYDDTKPPELPPKTSENKFDLLRKTDTKTPDKKETESKYTSKFGSSRTSDNESTLGRSNSFKSKFESLTSEPLNRNSSSFRSRFDTSTTDSKDISAKVEPKVPEKKSWESSIKSRFETP</sequence>
<organism evidence="2 6">
    <name type="scientific">Nephila pilipes</name>
    <name type="common">Giant wood spider</name>
    <name type="synonym">Nephila maculata</name>
    <dbReference type="NCBI Taxonomy" id="299642"/>
    <lineage>
        <taxon>Eukaryota</taxon>
        <taxon>Metazoa</taxon>
        <taxon>Ecdysozoa</taxon>
        <taxon>Arthropoda</taxon>
        <taxon>Chelicerata</taxon>
        <taxon>Arachnida</taxon>
        <taxon>Araneae</taxon>
        <taxon>Araneomorphae</taxon>
        <taxon>Entelegynae</taxon>
        <taxon>Araneoidea</taxon>
        <taxon>Nephilidae</taxon>
        <taxon>Nephila</taxon>
    </lineage>
</organism>
<feature type="compositionally biased region" description="Low complexity" evidence="1">
    <location>
        <begin position="282"/>
        <end position="297"/>
    </location>
</feature>
<proteinExistence type="predicted"/>
<evidence type="ECO:0000256" key="1">
    <source>
        <dbReference type="SAM" id="MobiDB-lite"/>
    </source>
</evidence>
<evidence type="ECO:0000313" key="3">
    <source>
        <dbReference type="EMBL" id="GFT35348.1"/>
    </source>
</evidence>
<dbReference type="Proteomes" id="UP000887013">
    <property type="component" value="Unassembled WGS sequence"/>
</dbReference>
<feature type="non-terminal residue" evidence="2">
    <location>
        <position position="327"/>
    </location>
</feature>
<feature type="compositionally biased region" description="Basic and acidic residues" evidence="1">
    <location>
        <begin position="223"/>
        <end position="247"/>
    </location>
</feature>
<feature type="compositionally biased region" description="Polar residues" evidence="1">
    <location>
        <begin position="158"/>
        <end position="191"/>
    </location>
</feature>
<evidence type="ECO:0000313" key="6">
    <source>
        <dbReference type="Proteomes" id="UP000887013"/>
    </source>
</evidence>
<evidence type="ECO:0000313" key="4">
    <source>
        <dbReference type="EMBL" id="GFT80510.1"/>
    </source>
</evidence>
<dbReference type="EMBL" id="BMAW01071941">
    <property type="protein sequence ID" value="GFT80510.1"/>
    <property type="molecule type" value="Genomic_DNA"/>
</dbReference>
<feature type="region of interest" description="Disordered" evidence="1">
    <location>
        <begin position="149"/>
        <end position="327"/>
    </location>
</feature>
<dbReference type="EMBL" id="BMAW01027638">
    <property type="protein sequence ID" value="GFU03124.1"/>
    <property type="molecule type" value="Genomic_DNA"/>
</dbReference>
<keyword evidence="6" id="KW-1185">Reference proteome</keyword>
<feature type="compositionally biased region" description="Basic and acidic residues" evidence="1">
    <location>
        <begin position="192"/>
        <end position="215"/>
    </location>
</feature>
<feature type="region of interest" description="Disordered" evidence="1">
    <location>
        <begin position="32"/>
        <end position="98"/>
    </location>
</feature>
<evidence type="ECO:0000313" key="2">
    <source>
        <dbReference type="EMBL" id="GFS78680.1"/>
    </source>
</evidence>
<feature type="compositionally biased region" description="Low complexity" evidence="1">
    <location>
        <begin position="75"/>
        <end position="91"/>
    </location>
</feature>
<comment type="caution">
    <text evidence="2">The sequence shown here is derived from an EMBL/GenBank/DDBJ whole genome shotgun (WGS) entry which is preliminary data.</text>
</comment>
<dbReference type="OrthoDB" id="6437601at2759"/>